<sequence length="28" mass="2847">MVVPVPTRSTVKGIAAAPLLVIMASAPR</sequence>
<dbReference type="EMBL" id="JACASI010000046">
    <property type="protein sequence ID" value="MCQ3831050.1"/>
    <property type="molecule type" value="Genomic_DNA"/>
</dbReference>
<keyword evidence="3" id="KW-1185">Reference proteome</keyword>
<evidence type="ECO:0000256" key="1">
    <source>
        <dbReference type="ARBA" id="ARBA00023118"/>
    </source>
</evidence>
<organism evidence="2 3">
    <name type="scientific">Microbulbifer elongatus</name>
    <dbReference type="NCBI Taxonomy" id="86173"/>
    <lineage>
        <taxon>Bacteria</taxon>
        <taxon>Pseudomonadati</taxon>
        <taxon>Pseudomonadota</taxon>
        <taxon>Gammaproteobacteria</taxon>
        <taxon>Cellvibrionales</taxon>
        <taxon>Microbulbiferaceae</taxon>
        <taxon>Microbulbifer</taxon>
    </lineage>
</organism>
<evidence type="ECO:0000313" key="2">
    <source>
        <dbReference type="EMBL" id="MCQ3831050.1"/>
    </source>
</evidence>
<evidence type="ECO:0000313" key="3">
    <source>
        <dbReference type="Proteomes" id="UP001205566"/>
    </source>
</evidence>
<dbReference type="RefSeq" id="WP_369414696.1">
    <property type="nucleotide sequence ID" value="NZ_JACASI010000046.1"/>
</dbReference>
<accession>A0ABT1P4L6</accession>
<protein>
    <submittedName>
        <fullName evidence="2">CRISPR-associated protein Cas5</fullName>
    </submittedName>
</protein>
<dbReference type="NCBIfam" id="TIGR02593">
    <property type="entry name" value="CRISPR_cas5"/>
    <property type="match status" value="1"/>
</dbReference>
<proteinExistence type="predicted"/>
<gene>
    <name evidence="2" type="primary">cas5</name>
    <name evidence="2" type="ORF">HXX02_16545</name>
</gene>
<keyword evidence="1" id="KW-0051">Antiviral defense</keyword>
<name>A0ABT1P4L6_9GAMM</name>
<dbReference type="InterPro" id="IPR013422">
    <property type="entry name" value="CRISPR-assoc_prot_Cas5_N"/>
</dbReference>
<dbReference type="Proteomes" id="UP001205566">
    <property type="component" value="Unassembled WGS sequence"/>
</dbReference>
<reference evidence="2" key="1">
    <citation type="thesis" date="2020" institute="Technische Universitat Dresden" country="Dresden, Germany">
        <title>The Agarolytic System of Microbulbifer elongatus PORT2, Isolated from Batu Karas, Pangandaran West Java Indonesia.</title>
        <authorList>
            <person name="Anggraeni S.R."/>
        </authorList>
    </citation>
    <scope>NUCLEOTIDE SEQUENCE</scope>
    <source>
        <strain evidence="2">PORT2</strain>
    </source>
</reference>
<comment type="caution">
    <text evidence="2">The sequence shown here is derived from an EMBL/GenBank/DDBJ whole genome shotgun (WGS) entry which is preliminary data.</text>
</comment>